<name>A0A183GRI2_HELPZ</name>
<accession>A0A3P8ETX6</accession>
<dbReference type="EMBL" id="UZAH01037684">
    <property type="protein sequence ID" value="VDP50368.1"/>
    <property type="molecule type" value="Genomic_DNA"/>
</dbReference>
<reference evidence="2 3" key="1">
    <citation type="submission" date="2018-11" db="EMBL/GenBank/DDBJ databases">
        <authorList>
            <consortium name="Pathogen Informatics"/>
        </authorList>
    </citation>
    <scope>NUCLEOTIDE SEQUENCE [LARGE SCALE GENOMIC DNA]</scope>
</reference>
<evidence type="ECO:0000313" key="3">
    <source>
        <dbReference type="Proteomes" id="UP000050761"/>
    </source>
</evidence>
<evidence type="ECO:0000313" key="2">
    <source>
        <dbReference type="EMBL" id="VDP50368.1"/>
    </source>
</evidence>
<evidence type="ECO:0000256" key="1">
    <source>
        <dbReference type="SAM" id="SignalP"/>
    </source>
</evidence>
<keyword evidence="1" id="KW-0732">Signal</keyword>
<proteinExistence type="predicted"/>
<dbReference type="WBParaSite" id="HPBE_0002530201-mRNA-1">
    <property type="protein sequence ID" value="HPBE_0002530201-mRNA-1"/>
    <property type="gene ID" value="HPBE_0002530201"/>
</dbReference>
<reference evidence="4" key="2">
    <citation type="submission" date="2019-09" db="UniProtKB">
        <authorList>
            <consortium name="WormBaseParasite"/>
        </authorList>
    </citation>
    <scope>IDENTIFICATION</scope>
</reference>
<feature type="signal peptide" evidence="1">
    <location>
        <begin position="1"/>
        <end position="30"/>
    </location>
</feature>
<keyword evidence="3" id="KW-1185">Reference proteome</keyword>
<feature type="chain" id="PRO_5044552197" evidence="1">
    <location>
        <begin position="31"/>
        <end position="91"/>
    </location>
</feature>
<sequence>MRSGLAVRLVTMMDCFVFFVLELSALSSRAVRTNLDNFVAGLFMGVRKLAPILVASSYEAKKENGAYLNEKLLFTSDSRREDVRTQNDETH</sequence>
<protein>
    <submittedName>
        <fullName evidence="4">Secreted protein</fullName>
    </submittedName>
</protein>
<evidence type="ECO:0000313" key="4">
    <source>
        <dbReference type="WBParaSite" id="HPBE_0002530201-mRNA-1"/>
    </source>
</evidence>
<accession>A0A183GRI2</accession>
<dbReference type="AlphaFoldDB" id="A0A183GRI2"/>
<organism evidence="3 4">
    <name type="scientific">Heligmosomoides polygyrus</name>
    <name type="common">Parasitic roundworm</name>
    <dbReference type="NCBI Taxonomy" id="6339"/>
    <lineage>
        <taxon>Eukaryota</taxon>
        <taxon>Metazoa</taxon>
        <taxon>Ecdysozoa</taxon>
        <taxon>Nematoda</taxon>
        <taxon>Chromadorea</taxon>
        <taxon>Rhabditida</taxon>
        <taxon>Rhabditina</taxon>
        <taxon>Rhabditomorpha</taxon>
        <taxon>Strongyloidea</taxon>
        <taxon>Heligmosomidae</taxon>
        <taxon>Heligmosomoides</taxon>
    </lineage>
</organism>
<dbReference type="Proteomes" id="UP000050761">
    <property type="component" value="Unassembled WGS sequence"/>
</dbReference>
<gene>
    <name evidence="2" type="ORF">HPBE_LOCUS25301</name>
</gene>